<proteinExistence type="inferred from homology"/>
<dbReference type="GO" id="GO:0051017">
    <property type="term" value="P:actin filament bundle assembly"/>
    <property type="evidence" value="ECO:0007669"/>
    <property type="project" value="TreeGrafter"/>
</dbReference>
<reference evidence="7" key="1">
    <citation type="submission" date="2021-08" db="EMBL/GenBank/DDBJ databases">
        <title>WGS assembly of Ceratopteris richardii.</title>
        <authorList>
            <person name="Marchant D.B."/>
            <person name="Chen G."/>
            <person name="Jenkins J."/>
            <person name="Shu S."/>
            <person name="Leebens-Mack J."/>
            <person name="Grimwood J."/>
            <person name="Schmutz J."/>
            <person name="Soltis P."/>
            <person name="Soltis D."/>
            <person name="Chen Z.-H."/>
        </authorList>
    </citation>
    <scope>NUCLEOTIDE SEQUENCE</scope>
    <source>
        <strain evidence="7">Whitten #5841</strain>
        <tissue evidence="7">Leaf</tissue>
    </source>
</reference>
<dbReference type="Pfam" id="PF00150">
    <property type="entry name" value="Cellulase"/>
    <property type="match status" value="1"/>
</dbReference>
<evidence type="ECO:0000313" key="7">
    <source>
        <dbReference type="EMBL" id="KAH7290564.1"/>
    </source>
</evidence>
<evidence type="ECO:0000313" key="8">
    <source>
        <dbReference type="Proteomes" id="UP000825935"/>
    </source>
</evidence>
<dbReference type="Gene3D" id="2.80.10.50">
    <property type="match status" value="1"/>
</dbReference>
<evidence type="ECO:0000259" key="6">
    <source>
        <dbReference type="Pfam" id="PF25490"/>
    </source>
</evidence>
<dbReference type="GO" id="GO:0004553">
    <property type="term" value="F:hydrolase activity, hydrolyzing O-glycosyl compounds"/>
    <property type="evidence" value="ECO:0007669"/>
    <property type="project" value="InterPro"/>
</dbReference>
<dbReference type="PANTHER" id="PTHR10551:SF9">
    <property type="entry name" value="FASCIN-2"/>
    <property type="match status" value="1"/>
</dbReference>
<dbReference type="Pfam" id="PF25490">
    <property type="entry name" value="DUF7910"/>
    <property type="match status" value="1"/>
</dbReference>
<dbReference type="SUPFAM" id="SSF50405">
    <property type="entry name" value="Actin-crosslinking proteins"/>
    <property type="match status" value="1"/>
</dbReference>
<dbReference type="GO" id="GO:0007163">
    <property type="term" value="P:establishment or maintenance of cell polarity"/>
    <property type="evidence" value="ECO:0007669"/>
    <property type="project" value="TreeGrafter"/>
</dbReference>
<dbReference type="GO" id="GO:0051015">
    <property type="term" value="F:actin filament binding"/>
    <property type="evidence" value="ECO:0007669"/>
    <property type="project" value="InterPro"/>
</dbReference>
<evidence type="ECO:0000256" key="2">
    <source>
        <dbReference type="ARBA" id="ARBA00022801"/>
    </source>
</evidence>
<dbReference type="SUPFAM" id="SSF51445">
    <property type="entry name" value="(Trans)glycosidases"/>
    <property type="match status" value="1"/>
</dbReference>
<dbReference type="GO" id="GO:0015629">
    <property type="term" value="C:actin cytoskeleton"/>
    <property type="evidence" value="ECO:0007669"/>
    <property type="project" value="TreeGrafter"/>
</dbReference>
<dbReference type="Proteomes" id="UP000825935">
    <property type="component" value="Chromosome 30"/>
</dbReference>
<organism evidence="7 8">
    <name type="scientific">Ceratopteris richardii</name>
    <name type="common">Triangle waterfern</name>
    <dbReference type="NCBI Taxonomy" id="49495"/>
    <lineage>
        <taxon>Eukaryota</taxon>
        <taxon>Viridiplantae</taxon>
        <taxon>Streptophyta</taxon>
        <taxon>Embryophyta</taxon>
        <taxon>Tracheophyta</taxon>
        <taxon>Polypodiopsida</taxon>
        <taxon>Polypodiidae</taxon>
        <taxon>Polypodiales</taxon>
        <taxon>Pteridineae</taxon>
        <taxon>Pteridaceae</taxon>
        <taxon>Parkerioideae</taxon>
        <taxon>Ceratopteris</taxon>
    </lineage>
</organism>
<dbReference type="CDD" id="cd00257">
    <property type="entry name" value="beta-trefoil_FSCN-like"/>
    <property type="match status" value="1"/>
</dbReference>
<dbReference type="InterPro" id="IPR001547">
    <property type="entry name" value="Glyco_hydro_5"/>
</dbReference>
<dbReference type="PANTHER" id="PTHR10551">
    <property type="entry name" value="FASCIN"/>
    <property type="match status" value="1"/>
</dbReference>
<comment type="caution">
    <text evidence="7">The sequence shown here is derived from an EMBL/GenBank/DDBJ whole genome shotgun (WGS) entry which is preliminary data.</text>
</comment>
<dbReference type="GO" id="GO:0000272">
    <property type="term" value="P:polysaccharide catabolic process"/>
    <property type="evidence" value="ECO:0007669"/>
    <property type="project" value="InterPro"/>
</dbReference>
<keyword evidence="8" id="KW-1185">Reference proteome</keyword>
<dbReference type="GO" id="GO:0005737">
    <property type="term" value="C:cytoplasm"/>
    <property type="evidence" value="ECO:0007669"/>
    <property type="project" value="TreeGrafter"/>
</dbReference>
<evidence type="ECO:0000259" key="5">
    <source>
        <dbReference type="Pfam" id="PF00150"/>
    </source>
</evidence>
<dbReference type="InterPro" id="IPR008999">
    <property type="entry name" value="Actin-crosslinking"/>
</dbReference>
<accession>A0A8T2R438</accession>
<evidence type="ECO:0000256" key="1">
    <source>
        <dbReference type="ARBA" id="ARBA00005641"/>
    </source>
</evidence>
<feature type="domain" description="DUF7910" evidence="6">
    <location>
        <begin position="86"/>
        <end position="223"/>
    </location>
</feature>
<dbReference type="EMBL" id="CM035435">
    <property type="protein sequence ID" value="KAH7290564.1"/>
    <property type="molecule type" value="Genomic_DNA"/>
</dbReference>
<gene>
    <name evidence="7" type="ORF">KP509_30G053800</name>
</gene>
<dbReference type="GO" id="GO:0016477">
    <property type="term" value="P:cell migration"/>
    <property type="evidence" value="ECO:0007669"/>
    <property type="project" value="TreeGrafter"/>
</dbReference>
<feature type="domain" description="Glycoside hydrolase family 5" evidence="5">
    <location>
        <begin position="259"/>
        <end position="520"/>
    </location>
</feature>
<keyword evidence="3 4" id="KW-0326">Glycosidase</keyword>
<evidence type="ECO:0000256" key="4">
    <source>
        <dbReference type="RuleBase" id="RU361153"/>
    </source>
</evidence>
<dbReference type="AlphaFoldDB" id="A0A8T2R438"/>
<comment type="similarity">
    <text evidence="1 4">Belongs to the glycosyl hydrolase 5 (cellulase A) family.</text>
</comment>
<dbReference type="OMA" id="ANTPREW"/>
<dbReference type="OrthoDB" id="62120at2759"/>
<evidence type="ECO:0008006" key="9">
    <source>
        <dbReference type="Google" id="ProtNLM"/>
    </source>
</evidence>
<keyword evidence="2 4" id="KW-0378">Hydrolase</keyword>
<evidence type="ECO:0000256" key="3">
    <source>
        <dbReference type="ARBA" id="ARBA00023295"/>
    </source>
</evidence>
<protein>
    <recommendedName>
        <fullName evidence="9">Mannan endo-1,4-beta-mannosidase</fullName>
    </recommendedName>
</protein>
<name>A0A8T2R438_CERRI</name>
<dbReference type="InterPro" id="IPR010431">
    <property type="entry name" value="Fascin"/>
</dbReference>
<dbReference type="Gene3D" id="3.20.20.80">
    <property type="entry name" value="Glycosidases"/>
    <property type="match status" value="1"/>
</dbReference>
<dbReference type="InterPro" id="IPR017853">
    <property type="entry name" value="GH"/>
</dbReference>
<dbReference type="InterPro" id="IPR057232">
    <property type="entry name" value="DUF7910"/>
</dbReference>
<sequence>MVSTSETMTPAEVRYPCMRRAMHFHCCVLFFCIFQLFFSGFSRKLHAEGQENELARSDKLAAVSLGGWLVIEKWIRPSIWEGIPDADLLDGSQIQFRSVTLNKFMSAEGGGGGKIMINRQVGSDWETFKVWRHADNVYSFRVFNNQFISALNASAAVVGATGGAAGKWERFTLTRNLKNNRVHIKAYNGMYLQARDVNKVTADYMSSSEPDWGDNSATFEMIITIASPLHGEYQLANGFGPVDAARVLKYHRDSFISANDFEYLSKIGINGVRIPVGYWIASDPHPPKPFVPGSLQALDNAFLWAENNDMKIIIDLHAVPGSQNGQEHSASIDGVSQWATGRNDYGKSYIDLTLEVIEFLASRYSGRQGLYGIELLNEPMIHYVPIDTLKSYYRKGYEIMRRYSAETYVLISPLVGGDPGDLLDLGNEFFNSIIDLHYYNVFGDTFSNMTVQQNVDYVSVNRHQEITRLNQRGNGLLTFVGEWTNEWAVRGASQEDYQRFGQVQLQMYGQATAGWAYWNYIIDDPSNNHWDFKQSYETRYLLRPSSGWLH</sequence>